<dbReference type="RefSeq" id="WP_380678367.1">
    <property type="nucleotide sequence ID" value="NZ_CP173186.1"/>
</dbReference>
<evidence type="ECO:0000256" key="1">
    <source>
        <dbReference type="ARBA" id="ARBA00023015"/>
    </source>
</evidence>
<proteinExistence type="predicted"/>
<dbReference type="SMART" id="SM00421">
    <property type="entry name" value="HTH_LUXR"/>
    <property type="match status" value="1"/>
</dbReference>
<protein>
    <submittedName>
        <fullName evidence="6">Helix-turn-helix transcriptional regulator</fullName>
    </submittedName>
</protein>
<dbReference type="PROSITE" id="PS50043">
    <property type="entry name" value="HTH_LUXR_2"/>
    <property type="match status" value="1"/>
</dbReference>
<name>A0ABV6EIL6_9GAMM</name>
<feature type="domain" description="HTH luxR-type" evidence="5">
    <location>
        <begin position="120"/>
        <end position="183"/>
    </location>
</feature>
<sequence length="190" mass="21848">MPLTINVITENNYFFVGIKERLSGKRDVVRKLMPYELKNTSISEFNKDDILILHASNHIDEFLFIVSTALFPGKIIFIPVKGRGNFNLALKKHVVLDTYASFESISREIANNQDNEVMIPNLMRDRLTKREKTILLHTISGMDAQSIGHSLSISKKTVYAHRRNALHKLGGRNFFEVWPVRDKSFRTGIF</sequence>
<keyword evidence="1" id="KW-0805">Transcription regulation</keyword>
<dbReference type="PROSITE" id="PS00622">
    <property type="entry name" value="HTH_LUXR_1"/>
    <property type="match status" value="1"/>
</dbReference>
<dbReference type="PANTHER" id="PTHR44688:SF16">
    <property type="entry name" value="DNA-BINDING TRANSCRIPTIONAL ACTIVATOR DEVR_DOSR"/>
    <property type="match status" value="1"/>
</dbReference>
<dbReference type="Proteomes" id="UP001589792">
    <property type="component" value="Unassembled WGS sequence"/>
</dbReference>
<evidence type="ECO:0000256" key="3">
    <source>
        <dbReference type="ARBA" id="ARBA00023159"/>
    </source>
</evidence>
<dbReference type="Pfam" id="PF00196">
    <property type="entry name" value="GerE"/>
    <property type="match status" value="1"/>
</dbReference>
<organism evidence="6 7">
    <name type="scientific">Serratia aquatilis</name>
    <dbReference type="NCBI Taxonomy" id="1737515"/>
    <lineage>
        <taxon>Bacteria</taxon>
        <taxon>Pseudomonadati</taxon>
        <taxon>Pseudomonadota</taxon>
        <taxon>Gammaproteobacteria</taxon>
        <taxon>Enterobacterales</taxon>
        <taxon>Yersiniaceae</taxon>
        <taxon>Serratia</taxon>
    </lineage>
</organism>
<evidence type="ECO:0000313" key="6">
    <source>
        <dbReference type="EMBL" id="MFC0228569.1"/>
    </source>
</evidence>
<dbReference type="PANTHER" id="PTHR44688">
    <property type="entry name" value="DNA-BINDING TRANSCRIPTIONAL ACTIVATOR DEVR_DOSR"/>
    <property type="match status" value="1"/>
</dbReference>
<dbReference type="SUPFAM" id="SSF46894">
    <property type="entry name" value="C-terminal effector domain of the bipartite response regulators"/>
    <property type="match status" value="1"/>
</dbReference>
<keyword evidence="3" id="KW-0010">Activator</keyword>
<keyword evidence="4" id="KW-0804">Transcription</keyword>
<dbReference type="EMBL" id="JBHLXG010000021">
    <property type="protein sequence ID" value="MFC0228569.1"/>
    <property type="molecule type" value="Genomic_DNA"/>
</dbReference>
<evidence type="ECO:0000256" key="2">
    <source>
        <dbReference type="ARBA" id="ARBA00023125"/>
    </source>
</evidence>
<dbReference type="CDD" id="cd06170">
    <property type="entry name" value="LuxR_C_like"/>
    <property type="match status" value="1"/>
</dbReference>
<accession>A0ABV6EIL6</accession>
<reference evidence="6 7" key="1">
    <citation type="submission" date="2024-09" db="EMBL/GenBank/DDBJ databases">
        <authorList>
            <person name="Sun Q."/>
            <person name="Mori K."/>
        </authorList>
    </citation>
    <scope>NUCLEOTIDE SEQUENCE [LARGE SCALE GENOMIC DNA]</scope>
    <source>
        <strain evidence="6 7">CCM 8626</strain>
    </source>
</reference>
<comment type="caution">
    <text evidence="6">The sequence shown here is derived from an EMBL/GenBank/DDBJ whole genome shotgun (WGS) entry which is preliminary data.</text>
</comment>
<gene>
    <name evidence="6" type="ORF">ACFFJ3_19070</name>
</gene>
<dbReference type="Gene3D" id="1.10.10.10">
    <property type="entry name" value="Winged helix-like DNA-binding domain superfamily/Winged helix DNA-binding domain"/>
    <property type="match status" value="1"/>
</dbReference>
<dbReference type="PRINTS" id="PR00038">
    <property type="entry name" value="HTHLUXR"/>
</dbReference>
<dbReference type="InterPro" id="IPR036388">
    <property type="entry name" value="WH-like_DNA-bd_sf"/>
</dbReference>
<keyword evidence="2" id="KW-0238">DNA-binding</keyword>
<evidence type="ECO:0000256" key="4">
    <source>
        <dbReference type="ARBA" id="ARBA00023163"/>
    </source>
</evidence>
<keyword evidence="7" id="KW-1185">Reference proteome</keyword>
<dbReference type="InterPro" id="IPR016032">
    <property type="entry name" value="Sig_transdc_resp-reg_C-effctor"/>
</dbReference>
<evidence type="ECO:0000259" key="5">
    <source>
        <dbReference type="PROSITE" id="PS50043"/>
    </source>
</evidence>
<evidence type="ECO:0000313" key="7">
    <source>
        <dbReference type="Proteomes" id="UP001589792"/>
    </source>
</evidence>
<dbReference type="InterPro" id="IPR000792">
    <property type="entry name" value="Tscrpt_reg_LuxR_C"/>
</dbReference>